<keyword evidence="2" id="KW-0677">Repeat</keyword>
<keyword evidence="1" id="KW-0433">Leucine-rich repeat</keyword>
<dbReference type="FunFam" id="3.80.10.10:FF:001164">
    <property type="entry name" value="GH01279p"/>
    <property type="match status" value="2"/>
</dbReference>
<evidence type="ECO:0000256" key="4">
    <source>
        <dbReference type="SAM" id="SignalP"/>
    </source>
</evidence>
<protein>
    <recommendedName>
        <fullName evidence="7">LRRCT domain-containing protein</fullName>
    </recommendedName>
</protein>
<name>A0A553NSV1_TIGCA</name>
<comment type="caution">
    <text evidence="5">The sequence shown here is derived from an EMBL/GenBank/DDBJ whole genome shotgun (WGS) entry which is preliminary data.</text>
</comment>
<feature type="compositionally biased region" description="Basic and acidic residues" evidence="3">
    <location>
        <begin position="74"/>
        <end position="87"/>
    </location>
</feature>
<dbReference type="SMART" id="SM00369">
    <property type="entry name" value="LRR_TYP"/>
    <property type="match status" value="27"/>
</dbReference>
<dbReference type="Proteomes" id="UP000318571">
    <property type="component" value="Chromosome 1"/>
</dbReference>
<accession>A0A553NSV1</accession>
<dbReference type="SUPFAM" id="SSF52047">
    <property type="entry name" value="RNI-like"/>
    <property type="match status" value="2"/>
</dbReference>
<organism evidence="5 6">
    <name type="scientific">Tigriopus californicus</name>
    <name type="common">Marine copepod</name>
    <dbReference type="NCBI Taxonomy" id="6832"/>
    <lineage>
        <taxon>Eukaryota</taxon>
        <taxon>Metazoa</taxon>
        <taxon>Ecdysozoa</taxon>
        <taxon>Arthropoda</taxon>
        <taxon>Crustacea</taxon>
        <taxon>Multicrustacea</taxon>
        <taxon>Hexanauplia</taxon>
        <taxon>Copepoda</taxon>
        <taxon>Harpacticoida</taxon>
        <taxon>Harpacticidae</taxon>
        <taxon>Tigriopus</taxon>
    </lineage>
</organism>
<dbReference type="InterPro" id="IPR032675">
    <property type="entry name" value="LRR_dom_sf"/>
</dbReference>
<evidence type="ECO:0000313" key="6">
    <source>
        <dbReference type="Proteomes" id="UP000318571"/>
    </source>
</evidence>
<dbReference type="InterPro" id="IPR050333">
    <property type="entry name" value="SLRP"/>
</dbReference>
<feature type="chain" id="PRO_5021741161" description="LRRCT domain-containing protein" evidence="4">
    <location>
        <begin position="50"/>
        <end position="1366"/>
    </location>
</feature>
<dbReference type="SMART" id="SM00364">
    <property type="entry name" value="LRR_BAC"/>
    <property type="match status" value="18"/>
</dbReference>
<dbReference type="SUPFAM" id="SSF52058">
    <property type="entry name" value="L domain-like"/>
    <property type="match status" value="3"/>
</dbReference>
<feature type="region of interest" description="Disordered" evidence="3">
    <location>
        <begin position="69"/>
        <end position="96"/>
    </location>
</feature>
<dbReference type="STRING" id="6832.A0A553NSV1"/>
<evidence type="ECO:0000256" key="1">
    <source>
        <dbReference type="ARBA" id="ARBA00022614"/>
    </source>
</evidence>
<evidence type="ECO:0000313" key="5">
    <source>
        <dbReference type="EMBL" id="TRY68516.1"/>
    </source>
</evidence>
<dbReference type="PANTHER" id="PTHR45712">
    <property type="entry name" value="AGAP008170-PA"/>
    <property type="match status" value="1"/>
</dbReference>
<dbReference type="OrthoDB" id="10022853at2759"/>
<evidence type="ECO:0008006" key="7">
    <source>
        <dbReference type="Google" id="ProtNLM"/>
    </source>
</evidence>
<dbReference type="Gene3D" id="3.80.10.10">
    <property type="entry name" value="Ribonuclease Inhibitor"/>
    <property type="match status" value="7"/>
</dbReference>
<reference evidence="5 6" key="1">
    <citation type="journal article" date="2018" name="Nat. Ecol. Evol.">
        <title>Genomic signatures of mitonuclear coevolution across populations of Tigriopus californicus.</title>
        <authorList>
            <person name="Barreto F.S."/>
            <person name="Watson E.T."/>
            <person name="Lima T.G."/>
            <person name="Willett C.S."/>
            <person name="Edmands S."/>
            <person name="Li W."/>
            <person name="Burton R.S."/>
        </authorList>
    </citation>
    <scope>NUCLEOTIDE SEQUENCE [LARGE SCALE GENOMIC DNA]</scope>
    <source>
        <strain evidence="5 6">San Diego</strain>
    </source>
</reference>
<dbReference type="Pfam" id="PF13855">
    <property type="entry name" value="LRR_8"/>
    <property type="match status" value="9"/>
</dbReference>
<evidence type="ECO:0000256" key="2">
    <source>
        <dbReference type="ARBA" id="ARBA00022737"/>
    </source>
</evidence>
<dbReference type="OMA" id="ECDCEIA"/>
<dbReference type="PANTHER" id="PTHR45712:SF22">
    <property type="entry name" value="INSULIN-LIKE GROWTH FACTOR-BINDING PROTEIN COMPLEX ACID LABILE SUBUNIT"/>
    <property type="match status" value="1"/>
</dbReference>
<gene>
    <name evidence="5" type="ORF">TCAL_03262</name>
</gene>
<keyword evidence="4" id="KW-0732">Signal</keyword>
<dbReference type="InterPro" id="IPR001611">
    <property type="entry name" value="Leu-rich_rpt"/>
</dbReference>
<evidence type="ECO:0000256" key="3">
    <source>
        <dbReference type="SAM" id="MobiDB-lite"/>
    </source>
</evidence>
<sequence length="1366" mass="155512">MKNVPMALSHFAFFFNFLPCSPSGSTFLAPRLGLVTLVLLLLVPHQGQTTTHCPFNQLCTCKYAPKDQQIQRGQTRDSRPDQYDQNRPETSTQTSFQGQFGTITTAGYGEPIYNGSFNGRASRLKPAHNTQNIRDVSCIGVPFYRVPDFPVPYIIHLDMVESGLEVLEANVMSTASTIESARFMNNRISHIDDNAFRAHFSSSLKSLDLSYNSLSTFPLEALSRLKALDWLNLHNNEISEISIPPGSYSSYSNLKASLSTLFLGNNDFIEVPANFFTDFKRLLWLNFDDNHLRTIPPHVLPASLLTLSLANNLISKFPFESVNHLPSLTWFTIRGNHIEAIPTEPFQYFKRLDKLDMGENFITAIPMNMFNGTLNVNDLNLDYNYIERIRRANFRTINPRRIYLGMNRISEIEPDAFAGLEGTLELVDLEGNRLNNVSWAFGELQQLRYLYLSNNNISSLAPDVMSKFCHTLRALSVSGNILDRFPRQSLENCRELSHLNIGYNNIRELSVADFSRWADKLDTLILRSNLLSHLAPHIFRGCPHLRELSLSFNAFVHIDAEAFRDIGTSLESLEISFGLRTKVFPEAAIKPLQKLLWLSLDNNEIEQISETALYNHGELQYLNLESNRLTRLPKNLLHQNVHKQLLDVRMSYNHLGTIESGTFSALPRLQTVVLSGNKIKFLANNSFRHLPNLVTLIISHNHINTIEAQAFVHLDNLQKLELQFNKLTEFSLNSFENCTKYPMHAMTLNISHNLIQSLSPMNNDRVPFIETLDSSHNRLESVPRAFLEFLAPSLRTLDLSYNQLPEIERVDFKQLALLQVLKVSHNQILDLAKTAFHSLTGLQILDLSSNRIEVLQFSQFMGLSGLRRIDLSNNRLRSLPRDVFQSTALESVDLSINEFVAMPTSALTEASATLRHLNLSYNRIEHVDSTMFSNTPHLISLSLAHNKLTILPDNIFIGLGSLTKLDLSYNPIRANYKELFHYVQRLKDLSLAHVDIQTLPMFTLPQLTRLDVSANRMDDLPYSNSEGLPQLRHLNVSRNQFTHLPSHAWHYLPQLKSLDVSWNPLRVLTKESFYGLLRLQDLTVQYLPDLLRFDADSLAQISYLKRLNIQSWPSIEKFKFRLGSVVSGLPSLRMISARILEPSGVLTDQILGAFGPKLKELEITGPLKRLTLDAFEGIESYELLLTIRDTELHELPKGFHSMFKNVVHFSLDLRDNKLETFAPDALYQNGSAWQRTGTRILQGGLALQGNPWKCSCENVWLGEWLRRWMRETLQLHTSVVERGQTIQSIVRSISCLEPDQPDQMRSLVELDDNVKCYKEAEVSASSGMNIKSSSIQSRTLTLIVLASWTSWTSLVRTFWMGCRIDG</sequence>
<dbReference type="SMART" id="SM00365">
    <property type="entry name" value="LRR_SD22"/>
    <property type="match status" value="6"/>
</dbReference>
<proteinExistence type="predicted"/>
<dbReference type="InterPro" id="IPR003591">
    <property type="entry name" value="Leu-rich_rpt_typical-subtyp"/>
</dbReference>
<keyword evidence="6" id="KW-1185">Reference proteome</keyword>
<feature type="signal peptide" evidence="4">
    <location>
        <begin position="1"/>
        <end position="49"/>
    </location>
</feature>
<dbReference type="PROSITE" id="PS51450">
    <property type="entry name" value="LRR"/>
    <property type="match status" value="7"/>
</dbReference>
<dbReference type="EMBL" id="VCGU01000010">
    <property type="protein sequence ID" value="TRY68516.1"/>
    <property type="molecule type" value="Genomic_DNA"/>
</dbReference>